<reference evidence="2 3" key="1">
    <citation type="submission" date="2018-09" db="EMBL/GenBank/DDBJ databases">
        <title>YIM PH21274 draft genome.</title>
        <authorList>
            <person name="Miao C."/>
        </authorList>
    </citation>
    <scope>NUCLEOTIDE SEQUENCE [LARGE SCALE GENOMIC DNA]</scope>
    <source>
        <strain evidence="2 3">YIM PH 21724</strain>
    </source>
</reference>
<evidence type="ECO:0000313" key="2">
    <source>
        <dbReference type="EMBL" id="RJO74123.1"/>
    </source>
</evidence>
<gene>
    <name evidence="2" type="ORF">D5S18_18390</name>
</gene>
<dbReference type="EMBL" id="QZFU01000020">
    <property type="protein sequence ID" value="RJO74123.1"/>
    <property type="molecule type" value="Genomic_DNA"/>
</dbReference>
<dbReference type="Pfam" id="PF17314">
    <property type="entry name" value="DUF5360"/>
    <property type="match status" value="1"/>
</dbReference>
<dbReference type="RefSeq" id="WP_120042289.1">
    <property type="nucleotide sequence ID" value="NZ_QZFU01000020.1"/>
</dbReference>
<keyword evidence="3" id="KW-1185">Reference proteome</keyword>
<comment type="caution">
    <text evidence="2">The sequence shown here is derived from an EMBL/GenBank/DDBJ whole genome shotgun (WGS) entry which is preliminary data.</text>
</comment>
<organism evidence="2 3">
    <name type="scientific">Nocardia panacis</name>
    <dbReference type="NCBI Taxonomy" id="2340916"/>
    <lineage>
        <taxon>Bacteria</taxon>
        <taxon>Bacillati</taxon>
        <taxon>Actinomycetota</taxon>
        <taxon>Actinomycetes</taxon>
        <taxon>Mycobacteriales</taxon>
        <taxon>Nocardiaceae</taxon>
        <taxon>Nocardia</taxon>
    </lineage>
</organism>
<keyword evidence="1" id="KW-1133">Transmembrane helix</keyword>
<dbReference type="Proteomes" id="UP000266677">
    <property type="component" value="Unassembled WGS sequence"/>
</dbReference>
<feature type="transmembrane region" description="Helical" evidence="1">
    <location>
        <begin position="96"/>
        <end position="117"/>
    </location>
</feature>
<name>A0A3A4JV98_9NOCA</name>
<evidence type="ECO:0000313" key="3">
    <source>
        <dbReference type="Proteomes" id="UP000266677"/>
    </source>
</evidence>
<proteinExistence type="predicted"/>
<feature type="transmembrane region" description="Helical" evidence="1">
    <location>
        <begin position="42"/>
        <end position="60"/>
    </location>
</feature>
<dbReference type="AlphaFoldDB" id="A0A3A4JV98"/>
<feature type="transmembrane region" description="Helical" evidence="1">
    <location>
        <begin position="67"/>
        <end position="90"/>
    </location>
</feature>
<protein>
    <submittedName>
        <fullName evidence="2">Uncharacterized protein</fullName>
    </submittedName>
</protein>
<sequence length="129" mass="14175">MKKSIKRTMLVTDLGFLAYWIATAFGVIGVGPDPFLRQWNWSFLGLDLAAIGLGLAGLALKGRAIALPLLVVALPLTSAAGLMALNFYVIRGEFSPLWWIPNLWLLSFPILALIVAFRDTSTDRVRMTV</sequence>
<evidence type="ECO:0000256" key="1">
    <source>
        <dbReference type="SAM" id="Phobius"/>
    </source>
</evidence>
<dbReference type="InterPro" id="IPR020348">
    <property type="entry name" value="Uncharacterised_YvaD"/>
</dbReference>
<accession>A0A3A4JV98</accession>
<keyword evidence="1" id="KW-0812">Transmembrane</keyword>
<dbReference type="OrthoDB" id="2469007at2"/>
<keyword evidence="1" id="KW-0472">Membrane</keyword>